<feature type="transmembrane region" description="Helical" evidence="1">
    <location>
        <begin position="162"/>
        <end position="182"/>
    </location>
</feature>
<evidence type="ECO:0000313" key="3">
    <source>
        <dbReference type="Proteomes" id="UP001157109"/>
    </source>
</evidence>
<keyword evidence="1" id="KW-0472">Membrane</keyword>
<feature type="transmembrane region" description="Helical" evidence="1">
    <location>
        <begin position="58"/>
        <end position="75"/>
    </location>
</feature>
<evidence type="ECO:0008006" key="4">
    <source>
        <dbReference type="Google" id="ProtNLM"/>
    </source>
</evidence>
<keyword evidence="1" id="KW-1133">Transmembrane helix</keyword>
<evidence type="ECO:0000313" key="2">
    <source>
        <dbReference type="EMBL" id="GMA20411.1"/>
    </source>
</evidence>
<organism evidence="2 3">
    <name type="scientific">Arsenicicoccus piscis</name>
    <dbReference type="NCBI Taxonomy" id="673954"/>
    <lineage>
        <taxon>Bacteria</taxon>
        <taxon>Bacillati</taxon>
        <taxon>Actinomycetota</taxon>
        <taxon>Actinomycetes</taxon>
        <taxon>Micrococcales</taxon>
        <taxon>Intrasporangiaceae</taxon>
        <taxon>Arsenicicoccus</taxon>
    </lineage>
</organism>
<sequence>MAVAGYAVMRFAMVCLWLRAAQQDGPRRGTAVRYAIGITIVQLLWIARLWIHDGTLTTTTYFVFMACELAVPVWAERRRPTPYHPHHIAERYSLFTIIVLGEVVLAIVQAIQGVMEEGHFSADLVMLIVGALLIIFSIWWMYFKREHVDIVESSELPMLFGYGHLIIFAAVAGIGAALAAGVDVAQHVAHVQALPIAIALSVGVALYLLTLGIIHVVGGHEPMRELLPAVVVSVACLGIGFSPLPIGASTLLIGVVLALAAGHAVHSNLRRAQLAEPAVAH</sequence>
<proteinExistence type="predicted"/>
<dbReference type="EMBL" id="BSUJ01000001">
    <property type="protein sequence ID" value="GMA20411.1"/>
    <property type="molecule type" value="Genomic_DNA"/>
</dbReference>
<feature type="transmembrane region" description="Helical" evidence="1">
    <location>
        <begin position="124"/>
        <end position="142"/>
    </location>
</feature>
<name>A0ABQ6HPL7_9MICO</name>
<feature type="transmembrane region" description="Helical" evidence="1">
    <location>
        <begin position="229"/>
        <end position="261"/>
    </location>
</feature>
<dbReference type="InterPro" id="IPR010640">
    <property type="entry name" value="Low_temperature_requirement_A"/>
</dbReference>
<feature type="transmembrane region" description="Helical" evidence="1">
    <location>
        <begin position="194"/>
        <end position="217"/>
    </location>
</feature>
<accession>A0ABQ6HPL7</accession>
<feature type="transmembrane region" description="Helical" evidence="1">
    <location>
        <begin position="32"/>
        <end position="51"/>
    </location>
</feature>
<reference evidence="3" key="1">
    <citation type="journal article" date="2019" name="Int. J. Syst. Evol. Microbiol.">
        <title>The Global Catalogue of Microorganisms (GCM) 10K type strain sequencing project: providing services to taxonomists for standard genome sequencing and annotation.</title>
        <authorList>
            <consortium name="The Broad Institute Genomics Platform"/>
            <consortium name="The Broad Institute Genome Sequencing Center for Infectious Disease"/>
            <person name="Wu L."/>
            <person name="Ma J."/>
        </authorList>
    </citation>
    <scope>NUCLEOTIDE SEQUENCE [LARGE SCALE GENOMIC DNA]</scope>
    <source>
        <strain evidence="3">NBRC 105830</strain>
    </source>
</reference>
<gene>
    <name evidence="2" type="ORF">GCM10025862_24320</name>
</gene>
<dbReference type="Pfam" id="PF06772">
    <property type="entry name" value="LtrA"/>
    <property type="match status" value="1"/>
</dbReference>
<keyword evidence="3" id="KW-1185">Reference proteome</keyword>
<comment type="caution">
    <text evidence="2">The sequence shown here is derived from an EMBL/GenBank/DDBJ whole genome shotgun (WGS) entry which is preliminary data.</text>
</comment>
<protein>
    <recommendedName>
        <fullName evidence="4">Low temperature requirement protein A</fullName>
    </recommendedName>
</protein>
<feature type="transmembrane region" description="Helical" evidence="1">
    <location>
        <begin position="95"/>
        <end position="112"/>
    </location>
</feature>
<keyword evidence="1" id="KW-0812">Transmembrane</keyword>
<dbReference type="PANTHER" id="PTHR36840">
    <property type="entry name" value="BLL5714 PROTEIN"/>
    <property type="match status" value="1"/>
</dbReference>
<evidence type="ECO:0000256" key="1">
    <source>
        <dbReference type="SAM" id="Phobius"/>
    </source>
</evidence>
<dbReference type="PANTHER" id="PTHR36840:SF1">
    <property type="entry name" value="BLL5714 PROTEIN"/>
    <property type="match status" value="1"/>
</dbReference>
<dbReference type="RefSeq" id="WP_277626845.1">
    <property type="nucleotide sequence ID" value="NZ_BSUJ01000001.1"/>
</dbReference>
<dbReference type="Proteomes" id="UP001157109">
    <property type="component" value="Unassembled WGS sequence"/>
</dbReference>